<name>A0A326UCX1_THEHA</name>
<proteinExistence type="predicted"/>
<gene>
    <name evidence="1" type="ORF">EI42_00626</name>
</gene>
<dbReference type="Proteomes" id="UP000248806">
    <property type="component" value="Unassembled WGS sequence"/>
</dbReference>
<organism evidence="1 2">
    <name type="scientific">Thermosporothrix hazakensis</name>
    <dbReference type="NCBI Taxonomy" id="644383"/>
    <lineage>
        <taxon>Bacteria</taxon>
        <taxon>Bacillati</taxon>
        <taxon>Chloroflexota</taxon>
        <taxon>Ktedonobacteria</taxon>
        <taxon>Ktedonobacterales</taxon>
        <taxon>Thermosporotrichaceae</taxon>
        <taxon>Thermosporothrix</taxon>
    </lineage>
</organism>
<accession>A0A326UCX1</accession>
<keyword evidence="2" id="KW-1185">Reference proteome</keyword>
<dbReference type="EMBL" id="QKUF01000001">
    <property type="protein sequence ID" value="PZW36452.1"/>
    <property type="molecule type" value="Genomic_DNA"/>
</dbReference>
<sequence>MGHVSLVPDVSDKEDKAAPVKRLRCGGVQTQASWREVIDFSSEKRKGVHLTERCTLAAYFLGATINSRYVQLKRFPSQLIKKTA</sequence>
<dbReference type="AlphaFoldDB" id="A0A326UCX1"/>
<reference evidence="1 2" key="1">
    <citation type="submission" date="2018-06" db="EMBL/GenBank/DDBJ databases">
        <title>Genomic Encyclopedia of Archaeal and Bacterial Type Strains, Phase II (KMG-II): from individual species to whole genera.</title>
        <authorList>
            <person name="Goeker M."/>
        </authorList>
    </citation>
    <scope>NUCLEOTIDE SEQUENCE [LARGE SCALE GENOMIC DNA]</scope>
    <source>
        <strain evidence="1 2">ATCC BAA-1881</strain>
    </source>
</reference>
<comment type="caution">
    <text evidence="1">The sequence shown here is derived from an EMBL/GenBank/DDBJ whole genome shotgun (WGS) entry which is preliminary data.</text>
</comment>
<evidence type="ECO:0000313" key="2">
    <source>
        <dbReference type="Proteomes" id="UP000248806"/>
    </source>
</evidence>
<protein>
    <submittedName>
        <fullName evidence="1">Uncharacterized protein</fullName>
    </submittedName>
</protein>
<evidence type="ECO:0000313" key="1">
    <source>
        <dbReference type="EMBL" id="PZW36452.1"/>
    </source>
</evidence>